<feature type="transmembrane region" description="Helical" evidence="1">
    <location>
        <begin position="299"/>
        <end position="321"/>
    </location>
</feature>
<keyword evidence="1" id="KW-1133">Transmembrane helix</keyword>
<dbReference type="Proteomes" id="UP001596106">
    <property type="component" value="Unassembled WGS sequence"/>
</dbReference>
<evidence type="ECO:0000256" key="1">
    <source>
        <dbReference type="SAM" id="Phobius"/>
    </source>
</evidence>
<name>A0ABW0IA61_9BACT</name>
<reference evidence="3" key="1">
    <citation type="journal article" date="2019" name="Int. J. Syst. Evol. Microbiol.">
        <title>The Global Catalogue of Microorganisms (GCM) 10K type strain sequencing project: providing services to taxonomists for standard genome sequencing and annotation.</title>
        <authorList>
            <consortium name="The Broad Institute Genomics Platform"/>
            <consortium name="The Broad Institute Genome Sequencing Center for Infectious Disease"/>
            <person name="Wu L."/>
            <person name="Ma J."/>
        </authorList>
    </citation>
    <scope>NUCLEOTIDE SEQUENCE [LARGE SCALE GENOMIC DNA]</scope>
    <source>
        <strain evidence="3">CCUG 55250</strain>
    </source>
</reference>
<dbReference type="EMBL" id="JBHSMA010000002">
    <property type="protein sequence ID" value="MFC5409774.1"/>
    <property type="molecule type" value="Genomic_DNA"/>
</dbReference>
<evidence type="ECO:0000313" key="3">
    <source>
        <dbReference type="Proteomes" id="UP001596106"/>
    </source>
</evidence>
<comment type="caution">
    <text evidence="2">The sequence shown here is derived from an EMBL/GenBank/DDBJ whole genome shotgun (WGS) entry which is preliminary data.</text>
</comment>
<protein>
    <submittedName>
        <fullName evidence="2">Uncharacterized protein</fullName>
    </submittedName>
</protein>
<evidence type="ECO:0000313" key="2">
    <source>
        <dbReference type="EMBL" id="MFC5409774.1"/>
    </source>
</evidence>
<dbReference type="RefSeq" id="WP_379844251.1">
    <property type="nucleotide sequence ID" value="NZ_JBHSMA010000002.1"/>
</dbReference>
<keyword evidence="1" id="KW-0812">Transmembrane</keyword>
<accession>A0ABW0IA61</accession>
<keyword evidence="1" id="KW-0472">Membrane</keyword>
<sequence length="331" mass="38332">MSSKQVTAQLTNAKGWYDDISKIENRKIGWINMLKFLTPAKPYAKDRWSYSSKEVEVSQKLTGWLQQTYTPTGLLGEMKQSFLANKEAFGPDTKYFGANEAEKYNRKALPNTYGFYARLHQCLVKTAAREFWPMPGNFCYHNWYGMVNNVELISRQQIYLSGPDDYYCTQPRYSPGMTGEFGAEWREKAAHYRDFTKSPALQKFDHYLIPAKSISNDADTYVVILSRDNKPLPFEQVTVAQLVKRLEERLPAMEKIYYNNSGTTQNILEKMKNGIAVMNEQFKNNMNDPVYLYSSTTDISWIILLTNTITTTWIIIFLGRIKRQCPKGHRA</sequence>
<gene>
    <name evidence="2" type="ORF">ACFPMF_10675</name>
</gene>
<keyword evidence="3" id="KW-1185">Reference proteome</keyword>
<organism evidence="2 3">
    <name type="scientific">Larkinella bovis</name>
    <dbReference type="NCBI Taxonomy" id="683041"/>
    <lineage>
        <taxon>Bacteria</taxon>
        <taxon>Pseudomonadati</taxon>
        <taxon>Bacteroidota</taxon>
        <taxon>Cytophagia</taxon>
        <taxon>Cytophagales</taxon>
        <taxon>Spirosomataceae</taxon>
        <taxon>Larkinella</taxon>
    </lineage>
</organism>
<proteinExistence type="predicted"/>